<dbReference type="Bgee" id="ENSMUSG00000079298">
    <property type="expression patterns" value="Expressed in lumbar dorsal root ganglion and 39 other cell types or tissues"/>
</dbReference>
<dbReference type="InterPro" id="IPR016186">
    <property type="entry name" value="C-type_lectin-like/link_sf"/>
</dbReference>
<dbReference type="GeneTree" id="ENSGT00940000154685"/>
<evidence type="ECO:0000256" key="2">
    <source>
        <dbReference type="ARBA" id="ARBA00022692"/>
    </source>
</evidence>
<dbReference type="PROSITE" id="PS50041">
    <property type="entry name" value="C_TYPE_LECTIN_2"/>
    <property type="match status" value="1"/>
</dbReference>
<dbReference type="MGI" id="MGI:107539">
    <property type="gene designation" value="Klrb1b"/>
</dbReference>
<dbReference type="InterPro" id="IPR016187">
    <property type="entry name" value="CTDL_fold"/>
</dbReference>
<dbReference type="InterPro" id="IPR001304">
    <property type="entry name" value="C-type_lectin-like"/>
</dbReference>
<dbReference type="SUPFAM" id="SSF56436">
    <property type="entry name" value="C-type lectin-like"/>
    <property type="match status" value="1"/>
</dbReference>
<reference evidence="10" key="4">
    <citation type="submission" date="2025-09" db="UniProtKB">
        <authorList>
            <consortium name="Ensembl"/>
        </authorList>
    </citation>
    <scope>IDENTIFICATION</scope>
    <source>
        <strain evidence="10">C57BL/6J</strain>
    </source>
</reference>
<dbReference type="InterPro" id="IPR051527">
    <property type="entry name" value="KLR_subfamily_B"/>
</dbReference>
<dbReference type="Gene3D" id="3.10.100.10">
    <property type="entry name" value="Mannose-Binding Protein A, subunit A"/>
    <property type="match status" value="1"/>
</dbReference>
<keyword evidence="12" id="KW-1185">Reference proteome</keyword>
<accession>A0A0N4SV58</accession>
<dbReference type="Pfam" id="PF00059">
    <property type="entry name" value="Lectin_C"/>
    <property type="match status" value="1"/>
</dbReference>
<dbReference type="SMART" id="SM00034">
    <property type="entry name" value="CLECT"/>
    <property type="match status" value="1"/>
</dbReference>
<dbReference type="PANTHER" id="PTHR46784:SF1">
    <property type="entry name" value="KILLER CELL LECTIN-LIKE RECEPTOR SUBFAMILY B MEMBER 1"/>
    <property type="match status" value="1"/>
</dbReference>
<reference evidence="10" key="3">
    <citation type="submission" date="2025-08" db="UniProtKB">
        <authorList>
            <consortium name="Ensembl"/>
        </authorList>
    </citation>
    <scope>IDENTIFICATION</scope>
    <source>
        <strain evidence="10">C57BL/6J</strain>
    </source>
</reference>
<keyword evidence="6 8" id="KW-0472">Membrane</keyword>
<protein>
    <submittedName>
        <fullName evidence="10">Killer cell lectin-like receptor subfamily B member 1B</fullName>
    </submittedName>
</protein>
<keyword evidence="5 8" id="KW-1133">Transmembrane helix</keyword>
<keyword evidence="3" id="KW-0430">Lectin</keyword>
<dbReference type="ProteomicsDB" id="316654"/>
<evidence type="ECO:0000256" key="5">
    <source>
        <dbReference type="ARBA" id="ARBA00022989"/>
    </source>
</evidence>
<organism evidence="10 12">
    <name type="scientific">Mus musculus</name>
    <name type="common">Mouse</name>
    <dbReference type="NCBI Taxonomy" id="10090"/>
    <lineage>
        <taxon>Eukaryota</taxon>
        <taxon>Metazoa</taxon>
        <taxon>Chordata</taxon>
        <taxon>Craniata</taxon>
        <taxon>Vertebrata</taxon>
        <taxon>Euteleostomi</taxon>
        <taxon>Mammalia</taxon>
        <taxon>Eutheria</taxon>
        <taxon>Euarchontoglires</taxon>
        <taxon>Glires</taxon>
        <taxon>Rodentia</taxon>
        <taxon>Myomorpha</taxon>
        <taxon>Muroidea</taxon>
        <taxon>Muridae</taxon>
        <taxon>Murinae</taxon>
        <taxon>Mus</taxon>
        <taxon>Mus</taxon>
    </lineage>
</organism>
<dbReference type="SMR" id="A0A0N4SV58"/>
<comment type="subcellular location">
    <subcellularLocation>
        <location evidence="1">Membrane</location>
        <topology evidence="1">Single-pass type II membrane protein</topology>
    </subcellularLocation>
</comment>
<reference evidence="10 12" key="2">
    <citation type="journal article" date="2011" name="PLoS Biol.">
        <title>Modernizing reference genome assemblies.</title>
        <authorList>
            <person name="Church D.M."/>
            <person name="Schneider V.A."/>
            <person name="Graves T."/>
            <person name="Auger K."/>
            <person name="Cunningham F."/>
            <person name="Bouk N."/>
            <person name="Chen H.C."/>
            <person name="Agarwala R."/>
            <person name="McLaren W.M."/>
            <person name="Ritchie G.R."/>
            <person name="Albracht D."/>
            <person name="Kremitzki M."/>
            <person name="Rock S."/>
            <person name="Kotkiewicz H."/>
            <person name="Kremitzki C."/>
            <person name="Wollam A."/>
            <person name="Trani L."/>
            <person name="Fulton L."/>
            <person name="Fulton R."/>
            <person name="Matthews L."/>
            <person name="Whitehead S."/>
            <person name="Chow W."/>
            <person name="Torrance J."/>
            <person name="Dunn M."/>
            <person name="Harden G."/>
            <person name="Threadgold G."/>
            <person name="Wood J."/>
            <person name="Collins J."/>
            <person name="Heath P."/>
            <person name="Griffiths G."/>
            <person name="Pelan S."/>
            <person name="Grafham D."/>
            <person name="Eichler E.E."/>
            <person name="Weinstock G."/>
            <person name="Mardis E.R."/>
            <person name="Wilson R.K."/>
            <person name="Howe K."/>
            <person name="Flicek P."/>
            <person name="Hubbard T."/>
        </authorList>
    </citation>
    <scope>NUCLEOTIDE SEQUENCE [LARGE SCALE GENOMIC DNA]</scope>
    <source>
        <strain evidence="10 12">C57BL/6J</strain>
    </source>
</reference>
<evidence type="ECO:0000256" key="3">
    <source>
        <dbReference type="ARBA" id="ARBA00022734"/>
    </source>
</evidence>
<keyword evidence="2 8" id="KW-0812">Transmembrane</keyword>
<dbReference type="PANTHER" id="PTHR46784">
    <property type="entry name" value="KILLER CELL LECTIN-LIKE RECEPTOR SUBFAMILY B MEMBER 1"/>
    <property type="match status" value="1"/>
</dbReference>
<evidence type="ECO:0000256" key="7">
    <source>
        <dbReference type="ARBA" id="ARBA00023157"/>
    </source>
</evidence>
<dbReference type="GO" id="GO:0016020">
    <property type="term" value="C:membrane"/>
    <property type="evidence" value="ECO:0007669"/>
    <property type="project" value="UniProtKB-SubCell"/>
</dbReference>
<feature type="transmembrane region" description="Helical" evidence="8">
    <location>
        <begin position="40"/>
        <end position="64"/>
    </location>
</feature>
<evidence type="ECO:0000256" key="6">
    <source>
        <dbReference type="ARBA" id="ARBA00023136"/>
    </source>
</evidence>
<dbReference type="Proteomes" id="UP000000589">
    <property type="component" value="Chromosome 6"/>
</dbReference>
<evidence type="ECO:0000313" key="12">
    <source>
        <dbReference type="Proteomes" id="UP000000589"/>
    </source>
</evidence>
<feature type="domain" description="C-type lectin" evidence="9">
    <location>
        <begin position="90"/>
        <end position="187"/>
    </location>
</feature>
<keyword evidence="4" id="KW-0735">Signal-anchor</keyword>
<evidence type="ECO:0000313" key="11">
    <source>
        <dbReference type="MGI" id="MGI:107539"/>
    </source>
</evidence>
<evidence type="ECO:0000256" key="8">
    <source>
        <dbReference type="SAM" id="Phobius"/>
    </source>
</evidence>
<evidence type="ECO:0000259" key="9">
    <source>
        <dbReference type="PROSITE" id="PS50041"/>
    </source>
</evidence>
<dbReference type="InterPro" id="IPR033992">
    <property type="entry name" value="NKR-like_CTLD"/>
</dbReference>
<name>A0A0N4SV58_MOUSE</name>
<reference evidence="10 12" key="1">
    <citation type="journal article" date="2009" name="PLoS Biol.">
        <title>Lineage-specific biology revealed by a finished genome assembly of the mouse.</title>
        <authorList>
            <consortium name="Mouse Genome Sequencing Consortium"/>
            <person name="Church D.M."/>
            <person name="Goodstadt L."/>
            <person name="Hillier L.W."/>
            <person name="Zody M.C."/>
            <person name="Goldstein S."/>
            <person name="She X."/>
            <person name="Bult C.J."/>
            <person name="Agarwala R."/>
            <person name="Cherry J.L."/>
            <person name="DiCuccio M."/>
            <person name="Hlavina W."/>
            <person name="Kapustin Y."/>
            <person name="Meric P."/>
            <person name="Maglott D."/>
            <person name="Birtle Z."/>
            <person name="Marques A.C."/>
            <person name="Graves T."/>
            <person name="Zhou S."/>
            <person name="Teague B."/>
            <person name="Potamousis K."/>
            <person name="Churas C."/>
            <person name="Place M."/>
            <person name="Herschleb J."/>
            <person name="Runnheim R."/>
            <person name="Forrest D."/>
            <person name="Amos-Landgraf J."/>
            <person name="Schwartz D.C."/>
            <person name="Cheng Z."/>
            <person name="Lindblad-Toh K."/>
            <person name="Eichler E.E."/>
            <person name="Ponting C.P."/>
        </authorList>
    </citation>
    <scope>NUCLEOTIDE SEQUENCE [LARGE SCALE GENOMIC DNA]</scope>
    <source>
        <strain evidence="10 12">C57BL/6J</strain>
    </source>
</reference>
<proteinExistence type="predicted"/>
<dbReference type="CDD" id="cd03593">
    <property type="entry name" value="CLECT_NK_receptors_like"/>
    <property type="match status" value="1"/>
</dbReference>
<dbReference type="Ensembl" id="ENSMUST00000205130.3">
    <property type="protein sequence ID" value="ENSMUSP00000144964.2"/>
    <property type="gene ID" value="ENSMUSG00000079298.10"/>
</dbReference>
<sequence length="199" mass="22269">MDSTTLVYADLNLARIQEPKHDSPPSLSPDTCRCPRWHRLALKFGCAGLILLVLVVIGLCVLVLSVQKSSVQKICADVQENRTHTTVSNTWKECRIDCDKKGATLLLIQDQEELRFLLDSIKEKYNSFWIGLSYTLTDMNWKWINGTAFNSDVLKITGVTENGSCAAISGEKVTSEGCSSDNRWICQKELNHETPCNDS</sequence>
<evidence type="ECO:0000313" key="10">
    <source>
        <dbReference type="Ensembl" id="ENSMUSP00000144964.2"/>
    </source>
</evidence>
<evidence type="ECO:0000256" key="1">
    <source>
        <dbReference type="ARBA" id="ARBA00004606"/>
    </source>
</evidence>
<dbReference type="AlphaFoldDB" id="A0A0N4SV58"/>
<dbReference type="GO" id="GO:0030246">
    <property type="term" value="F:carbohydrate binding"/>
    <property type="evidence" value="ECO:0007669"/>
    <property type="project" value="UniProtKB-KW"/>
</dbReference>
<dbReference type="AGR" id="MGI:107539"/>
<keyword evidence="7" id="KW-1015">Disulfide bond</keyword>
<gene>
    <name evidence="10 11" type="primary">Klrb1b</name>
</gene>
<evidence type="ECO:0000256" key="4">
    <source>
        <dbReference type="ARBA" id="ARBA00022968"/>
    </source>
</evidence>
<dbReference type="VEuPathDB" id="HostDB:ENSMUSG00000079298"/>
<dbReference type="ExpressionAtlas" id="A0A0N4SV58">
    <property type="expression patterns" value="baseline and differential"/>
</dbReference>